<dbReference type="PANTHER" id="PTHR19143">
    <property type="entry name" value="FIBRINOGEN/TENASCIN/ANGIOPOEITIN"/>
    <property type="match status" value="1"/>
</dbReference>
<dbReference type="InterPro" id="IPR020837">
    <property type="entry name" value="Fibrinogen_CS"/>
</dbReference>
<dbReference type="InParanoid" id="A0A1X7TFU9"/>
<evidence type="ECO:0000256" key="1">
    <source>
        <dbReference type="ARBA" id="ARBA00023157"/>
    </source>
</evidence>
<accession>A0A1X7TFU9</accession>
<dbReference type="EnsemblMetazoa" id="Aqu2.1.13428_001">
    <property type="protein sequence ID" value="Aqu2.1.13428_001"/>
    <property type="gene ID" value="Aqu2.1.13428"/>
</dbReference>
<feature type="domain" description="Fibrinogen C-terminal" evidence="2">
    <location>
        <begin position="1"/>
        <end position="184"/>
    </location>
</feature>
<dbReference type="GO" id="GO:0005615">
    <property type="term" value="C:extracellular space"/>
    <property type="evidence" value="ECO:0007669"/>
    <property type="project" value="TreeGrafter"/>
</dbReference>
<dbReference type="PROSITE" id="PS51406">
    <property type="entry name" value="FIBRINOGEN_C_2"/>
    <property type="match status" value="1"/>
</dbReference>
<evidence type="ECO:0000259" key="2">
    <source>
        <dbReference type="PROSITE" id="PS51406"/>
    </source>
</evidence>
<dbReference type="InterPro" id="IPR050373">
    <property type="entry name" value="Fibrinogen_C-term_domain"/>
</dbReference>
<dbReference type="InterPro" id="IPR036056">
    <property type="entry name" value="Fibrinogen-like_C"/>
</dbReference>
<sequence>VYCDMETDGGGWTVFQRRVDDSVDFYRNWADYEEGFGDLKGNYWLGLANIHRLTPTDDSSLRIELGDFEGNKRFAKYSQFQVLDADSKYALIVQGYGGNAGDSLTYHNTMKFSTKDSDSDLHSTSNCASEFKGAWWFNRCLYSDLNGQYYTDSANVPIWHGVHWYHWKGNKHSLKLSEMKLRHN</sequence>
<dbReference type="OrthoDB" id="7735550at2759"/>
<proteinExistence type="predicted"/>
<dbReference type="Gene3D" id="3.90.215.10">
    <property type="entry name" value="Gamma Fibrinogen, chain A, domain 1"/>
    <property type="match status" value="1"/>
</dbReference>
<protein>
    <recommendedName>
        <fullName evidence="2">Fibrinogen C-terminal domain-containing protein</fullName>
    </recommendedName>
</protein>
<dbReference type="eggNOG" id="KOG2579">
    <property type="taxonomic scope" value="Eukaryota"/>
</dbReference>
<dbReference type="OMA" id="MEDESCA"/>
<dbReference type="Pfam" id="PF00147">
    <property type="entry name" value="Fibrinogen_C"/>
    <property type="match status" value="1"/>
</dbReference>
<dbReference type="InterPro" id="IPR002181">
    <property type="entry name" value="Fibrinogen_a/b/g_C_dom"/>
</dbReference>
<reference evidence="3" key="1">
    <citation type="submission" date="2017-05" db="UniProtKB">
        <authorList>
            <consortium name="EnsemblMetazoa"/>
        </authorList>
    </citation>
    <scope>IDENTIFICATION</scope>
</reference>
<dbReference type="CDD" id="cd00087">
    <property type="entry name" value="FReD"/>
    <property type="match status" value="1"/>
</dbReference>
<dbReference type="SUPFAM" id="SSF56496">
    <property type="entry name" value="Fibrinogen C-terminal domain-like"/>
    <property type="match status" value="1"/>
</dbReference>
<name>A0A1X7TFU9_AMPQE</name>
<keyword evidence="1" id="KW-1015">Disulfide bond</keyword>
<dbReference type="InterPro" id="IPR014716">
    <property type="entry name" value="Fibrinogen_a/b/g_C_1"/>
</dbReference>
<dbReference type="AlphaFoldDB" id="A0A1X7TFU9"/>
<evidence type="ECO:0000313" key="3">
    <source>
        <dbReference type="EnsemblMetazoa" id="Aqu2.1.13428_001"/>
    </source>
</evidence>
<organism evidence="3">
    <name type="scientific">Amphimedon queenslandica</name>
    <name type="common">Sponge</name>
    <dbReference type="NCBI Taxonomy" id="400682"/>
    <lineage>
        <taxon>Eukaryota</taxon>
        <taxon>Metazoa</taxon>
        <taxon>Porifera</taxon>
        <taxon>Demospongiae</taxon>
        <taxon>Heteroscleromorpha</taxon>
        <taxon>Haplosclerida</taxon>
        <taxon>Niphatidae</taxon>
        <taxon>Amphimedon</taxon>
    </lineage>
</organism>
<dbReference type="PANTHER" id="PTHR19143:SF458">
    <property type="entry name" value="FIBRINOGEN C-TERMINAL DOMAIN-CONTAINING PROTEIN-RELATED"/>
    <property type="match status" value="1"/>
</dbReference>
<dbReference type="PROSITE" id="PS00514">
    <property type="entry name" value="FIBRINOGEN_C_1"/>
    <property type="match status" value="1"/>
</dbReference>
<dbReference type="FunFam" id="3.90.215.10:FF:000001">
    <property type="entry name" value="Tenascin isoform 1"/>
    <property type="match status" value="1"/>
</dbReference>
<dbReference type="SMART" id="SM00186">
    <property type="entry name" value="FBG"/>
    <property type="match status" value="1"/>
</dbReference>